<keyword evidence="2" id="KW-0012">Acyltransferase</keyword>
<dbReference type="InterPro" id="IPR016181">
    <property type="entry name" value="Acyl_CoA_acyltransferase"/>
</dbReference>
<proteinExistence type="predicted"/>
<dbReference type="KEGG" id="glo:Glov_0124"/>
<dbReference type="InterPro" id="IPR050832">
    <property type="entry name" value="Bact_Acetyltransf"/>
</dbReference>
<organism evidence="4 5">
    <name type="scientific">Trichlorobacter lovleyi (strain ATCC BAA-1151 / DSM 17278 / SZ)</name>
    <name type="common">Geobacter lovleyi</name>
    <dbReference type="NCBI Taxonomy" id="398767"/>
    <lineage>
        <taxon>Bacteria</taxon>
        <taxon>Pseudomonadati</taxon>
        <taxon>Thermodesulfobacteriota</taxon>
        <taxon>Desulfuromonadia</taxon>
        <taxon>Geobacterales</taxon>
        <taxon>Geobacteraceae</taxon>
        <taxon>Trichlorobacter</taxon>
    </lineage>
</organism>
<dbReference type="EMBL" id="CP001089">
    <property type="protein sequence ID" value="ACD93861.1"/>
    <property type="molecule type" value="Genomic_DNA"/>
</dbReference>
<dbReference type="OrthoDB" id="9805924at2"/>
<dbReference type="Proteomes" id="UP000002420">
    <property type="component" value="Chromosome"/>
</dbReference>
<dbReference type="InterPro" id="IPR000182">
    <property type="entry name" value="GNAT_dom"/>
</dbReference>
<dbReference type="STRING" id="398767.Glov_0124"/>
<dbReference type="GO" id="GO:0016747">
    <property type="term" value="F:acyltransferase activity, transferring groups other than amino-acyl groups"/>
    <property type="evidence" value="ECO:0007669"/>
    <property type="project" value="InterPro"/>
</dbReference>
<reference evidence="4 5" key="1">
    <citation type="submission" date="2008-05" db="EMBL/GenBank/DDBJ databases">
        <title>Complete sequence of chromosome of Geobacter lovleyi SZ.</title>
        <authorList>
            <consortium name="US DOE Joint Genome Institute"/>
            <person name="Lucas S."/>
            <person name="Copeland A."/>
            <person name="Lapidus A."/>
            <person name="Glavina del Rio T."/>
            <person name="Dalin E."/>
            <person name="Tice H."/>
            <person name="Bruce D."/>
            <person name="Goodwin L."/>
            <person name="Pitluck S."/>
            <person name="Chertkov O."/>
            <person name="Meincke L."/>
            <person name="Brettin T."/>
            <person name="Detter J.C."/>
            <person name="Han C."/>
            <person name="Tapia R."/>
            <person name="Kuske C.R."/>
            <person name="Schmutz J."/>
            <person name="Larimer F."/>
            <person name="Land M."/>
            <person name="Hauser L."/>
            <person name="Kyrpides N."/>
            <person name="Mikhailova N."/>
            <person name="Sung Y."/>
            <person name="Fletcher K.E."/>
            <person name="Ritalahti K.M."/>
            <person name="Loeffler F.E."/>
            <person name="Richardson P."/>
        </authorList>
    </citation>
    <scope>NUCLEOTIDE SEQUENCE [LARGE SCALE GENOMIC DNA]</scope>
    <source>
        <strain evidence="5">ATCC BAA-1151 / DSM 17278 / SZ</strain>
    </source>
</reference>
<feature type="domain" description="N-acetyltransferase" evidence="3">
    <location>
        <begin position="2"/>
        <end position="148"/>
    </location>
</feature>
<evidence type="ECO:0000313" key="4">
    <source>
        <dbReference type="EMBL" id="ACD93861.1"/>
    </source>
</evidence>
<keyword evidence="5" id="KW-1185">Reference proteome</keyword>
<evidence type="ECO:0000256" key="2">
    <source>
        <dbReference type="ARBA" id="ARBA00023315"/>
    </source>
</evidence>
<dbReference type="SUPFAM" id="SSF55729">
    <property type="entry name" value="Acyl-CoA N-acyltransferases (Nat)"/>
    <property type="match status" value="1"/>
</dbReference>
<protein>
    <submittedName>
        <fullName evidence="4">GCN5-related N-acetyltransferase</fullName>
    </submittedName>
</protein>
<evidence type="ECO:0000313" key="5">
    <source>
        <dbReference type="Proteomes" id="UP000002420"/>
    </source>
</evidence>
<evidence type="ECO:0000256" key="1">
    <source>
        <dbReference type="ARBA" id="ARBA00022679"/>
    </source>
</evidence>
<dbReference type="PANTHER" id="PTHR43877">
    <property type="entry name" value="AMINOALKYLPHOSPHONATE N-ACETYLTRANSFERASE-RELATED-RELATED"/>
    <property type="match status" value="1"/>
</dbReference>
<gene>
    <name evidence="4" type="ordered locus">Glov_0124</name>
</gene>
<dbReference type="eggNOG" id="COG0456">
    <property type="taxonomic scope" value="Bacteria"/>
</dbReference>
<dbReference type="Gene3D" id="3.40.630.30">
    <property type="match status" value="1"/>
</dbReference>
<dbReference type="AlphaFoldDB" id="B3EA33"/>
<accession>B3EA33</accession>
<keyword evidence="1 4" id="KW-0808">Transferase</keyword>
<dbReference type="HOGENOM" id="CLU_013985_34_9_7"/>
<dbReference type="PROSITE" id="PS51186">
    <property type="entry name" value="GNAT"/>
    <property type="match status" value="1"/>
</dbReference>
<dbReference type="Pfam" id="PF00583">
    <property type="entry name" value="Acetyltransf_1"/>
    <property type="match status" value="1"/>
</dbReference>
<name>B3EA33_TRIL1</name>
<sequence>MSSIALATAADIPRLNELLAILFTQEADFRPDLSRQSAGLRQIIENPALGHILVLREDSAIVGMVNLLYTVSTALGDRVAILEDMIIDPGYRGGGGGSRLLDGAIAFARQQGCLRITLLTDRTNSGAIRFYERHGFALSEMVPLRLLL</sequence>
<dbReference type="RefSeq" id="WP_012468220.1">
    <property type="nucleotide sequence ID" value="NC_010814.1"/>
</dbReference>
<evidence type="ECO:0000259" key="3">
    <source>
        <dbReference type="PROSITE" id="PS51186"/>
    </source>
</evidence>